<dbReference type="PRINTS" id="PR00153">
    <property type="entry name" value="CSAPPISMRASE"/>
</dbReference>
<dbReference type="GO" id="GO:0003755">
    <property type="term" value="F:peptidyl-prolyl cis-trans isomerase activity"/>
    <property type="evidence" value="ECO:0007669"/>
    <property type="project" value="UniProtKB-UniRule"/>
</dbReference>
<gene>
    <name evidence="5" type="ORF">QVD17_10478</name>
</gene>
<evidence type="ECO:0000313" key="5">
    <source>
        <dbReference type="EMBL" id="KAK1433567.1"/>
    </source>
</evidence>
<keyword evidence="2" id="KW-0413">Isomerase</keyword>
<comment type="caution">
    <text evidence="5">The sequence shown here is derived from an EMBL/GenBank/DDBJ whole genome shotgun (WGS) entry which is preliminary data.</text>
</comment>
<dbReference type="PROSITE" id="PS50072">
    <property type="entry name" value="CSA_PPIASE_2"/>
    <property type="match status" value="1"/>
</dbReference>
<evidence type="ECO:0000256" key="1">
    <source>
        <dbReference type="ARBA" id="ARBA00007365"/>
    </source>
</evidence>
<dbReference type="InterPro" id="IPR002130">
    <property type="entry name" value="Cyclophilin-type_PPIase_dom"/>
</dbReference>
<evidence type="ECO:0000256" key="2">
    <source>
        <dbReference type="RuleBase" id="RU363019"/>
    </source>
</evidence>
<comment type="similarity">
    <text evidence="1 2">Belongs to the cyclophilin-type PPIase family.</text>
</comment>
<organism evidence="5 6">
    <name type="scientific">Tagetes erecta</name>
    <name type="common">African marigold</name>
    <dbReference type="NCBI Taxonomy" id="13708"/>
    <lineage>
        <taxon>Eukaryota</taxon>
        <taxon>Viridiplantae</taxon>
        <taxon>Streptophyta</taxon>
        <taxon>Embryophyta</taxon>
        <taxon>Tracheophyta</taxon>
        <taxon>Spermatophyta</taxon>
        <taxon>Magnoliopsida</taxon>
        <taxon>eudicotyledons</taxon>
        <taxon>Gunneridae</taxon>
        <taxon>Pentapetalae</taxon>
        <taxon>asterids</taxon>
        <taxon>campanulids</taxon>
        <taxon>Asterales</taxon>
        <taxon>Asteraceae</taxon>
        <taxon>Asteroideae</taxon>
        <taxon>Heliantheae alliance</taxon>
        <taxon>Tageteae</taxon>
        <taxon>Tagetes</taxon>
    </lineage>
</organism>
<dbReference type="PANTHER" id="PTHR11071:SF447">
    <property type="entry name" value="PEPTIDYL-PROLYL CIS-TRANS ISOMERASE CYP63"/>
    <property type="match status" value="1"/>
</dbReference>
<dbReference type="InterPro" id="IPR029000">
    <property type="entry name" value="Cyclophilin-like_dom_sf"/>
</dbReference>
<keyword evidence="2" id="KW-0697">Rotamase</keyword>
<dbReference type="Proteomes" id="UP001229421">
    <property type="component" value="Unassembled WGS sequence"/>
</dbReference>
<proteinExistence type="inferred from homology"/>
<feature type="domain" description="PPIase cyclophilin-type" evidence="4">
    <location>
        <begin position="1"/>
        <end position="169"/>
    </location>
</feature>
<dbReference type="EMBL" id="JAUHHV010000002">
    <property type="protein sequence ID" value="KAK1433567.1"/>
    <property type="molecule type" value="Genomic_DNA"/>
</dbReference>
<evidence type="ECO:0000256" key="3">
    <source>
        <dbReference type="SAM" id="MobiDB-lite"/>
    </source>
</evidence>
<sequence length="201" mass="21977">MIIELFADVMPRTAENFRAICVGSVSATGKFLHYKGRVFSRIHKGLYARGGVSENQDDTCDESIYGRSFPEEDSELKDSGPGILMMASSGRNEVGSQFLLTFHRLHWLHGHAVFGKVIKGMDTVLNIEQAGTFGRVRITGCGEISDGKVSNVMESDKPQSSSGVSNDNEGELTSKKPSSNPNQHSYDSSQERRTRSKAAKG</sequence>
<accession>A0AAD8L2I6</accession>
<dbReference type="Gene3D" id="2.40.100.10">
    <property type="entry name" value="Cyclophilin-like"/>
    <property type="match status" value="1"/>
</dbReference>
<name>A0AAD8L2I6_TARER</name>
<evidence type="ECO:0000313" key="6">
    <source>
        <dbReference type="Proteomes" id="UP001229421"/>
    </source>
</evidence>
<dbReference type="Pfam" id="PF00160">
    <property type="entry name" value="Pro_isomerase"/>
    <property type="match status" value="1"/>
</dbReference>
<dbReference type="GO" id="GO:0016018">
    <property type="term" value="F:cyclosporin A binding"/>
    <property type="evidence" value="ECO:0007669"/>
    <property type="project" value="TreeGrafter"/>
</dbReference>
<protein>
    <recommendedName>
        <fullName evidence="2">Peptidyl-prolyl cis-trans isomerase</fullName>
        <shortName evidence="2">PPIase</shortName>
        <ecNumber evidence="2">5.2.1.8</ecNumber>
    </recommendedName>
</protein>
<dbReference type="EC" id="5.2.1.8" evidence="2"/>
<dbReference type="GO" id="GO:0005737">
    <property type="term" value="C:cytoplasm"/>
    <property type="evidence" value="ECO:0007669"/>
    <property type="project" value="TreeGrafter"/>
</dbReference>
<dbReference type="PANTHER" id="PTHR11071">
    <property type="entry name" value="PEPTIDYL-PROLYL CIS-TRANS ISOMERASE"/>
    <property type="match status" value="1"/>
</dbReference>
<keyword evidence="6" id="KW-1185">Reference proteome</keyword>
<comment type="function">
    <text evidence="2">PPIases accelerate the folding of proteins. It catalyzes the cis-trans isomerization of proline imidic peptide bonds in oligopeptides.</text>
</comment>
<dbReference type="GO" id="GO:0006457">
    <property type="term" value="P:protein folding"/>
    <property type="evidence" value="ECO:0007669"/>
    <property type="project" value="TreeGrafter"/>
</dbReference>
<reference evidence="5" key="1">
    <citation type="journal article" date="2023" name="bioRxiv">
        <title>Improved chromosome-level genome assembly for marigold (Tagetes erecta).</title>
        <authorList>
            <person name="Jiang F."/>
            <person name="Yuan L."/>
            <person name="Wang S."/>
            <person name="Wang H."/>
            <person name="Xu D."/>
            <person name="Wang A."/>
            <person name="Fan W."/>
        </authorList>
    </citation>
    <scope>NUCLEOTIDE SEQUENCE</scope>
    <source>
        <strain evidence="5">WSJ</strain>
        <tissue evidence="5">Leaf</tissue>
    </source>
</reference>
<dbReference type="SUPFAM" id="SSF50891">
    <property type="entry name" value="Cyclophilin-like"/>
    <property type="match status" value="1"/>
</dbReference>
<comment type="catalytic activity">
    <reaction evidence="2">
        <text>[protein]-peptidylproline (omega=180) = [protein]-peptidylproline (omega=0)</text>
        <dbReference type="Rhea" id="RHEA:16237"/>
        <dbReference type="Rhea" id="RHEA-COMP:10747"/>
        <dbReference type="Rhea" id="RHEA-COMP:10748"/>
        <dbReference type="ChEBI" id="CHEBI:83833"/>
        <dbReference type="ChEBI" id="CHEBI:83834"/>
        <dbReference type="EC" id="5.2.1.8"/>
    </reaction>
</comment>
<feature type="region of interest" description="Disordered" evidence="3">
    <location>
        <begin position="148"/>
        <end position="201"/>
    </location>
</feature>
<dbReference type="AlphaFoldDB" id="A0AAD8L2I6"/>
<feature type="compositionally biased region" description="Polar residues" evidence="3">
    <location>
        <begin position="158"/>
        <end position="167"/>
    </location>
</feature>
<feature type="compositionally biased region" description="Polar residues" evidence="3">
    <location>
        <begin position="175"/>
        <end position="188"/>
    </location>
</feature>
<evidence type="ECO:0000259" key="4">
    <source>
        <dbReference type="PROSITE" id="PS50072"/>
    </source>
</evidence>